<feature type="transmembrane region" description="Helical" evidence="7">
    <location>
        <begin position="147"/>
        <end position="164"/>
    </location>
</feature>
<feature type="transmembrane region" description="Helical" evidence="7">
    <location>
        <begin position="81"/>
        <end position="99"/>
    </location>
</feature>
<dbReference type="PANTHER" id="PTHR33362">
    <property type="entry name" value="SIALIC ACID TRAP TRANSPORTER PERMEASE PROTEIN SIAT-RELATED"/>
    <property type="match status" value="1"/>
</dbReference>
<evidence type="ECO:0000256" key="2">
    <source>
        <dbReference type="ARBA" id="ARBA00022475"/>
    </source>
</evidence>
<dbReference type="GO" id="GO:0022857">
    <property type="term" value="F:transmembrane transporter activity"/>
    <property type="evidence" value="ECO:0007669"/>
    <property type="project" value="TreeGrafter"/>
</dbReference>
<evidence type="ECO:0000256" key="4">
    <source>
        <dbReference type="ARBA" id="ARBA00022692"/>
    </source>
</evidence>
<evidence type="ECO:0000256" key="3">
    <source>
        <dbReference type="ARBA" id="ARBA00022519"/>
    </source>
</evidence>
<proteinExistence type="predicted"/>
<evidence type="ECO:0000256" key="1">
    <source>
        <dbReference type="ARBA" id="ARBA00004429"/>
    </source>
</evidence>
<keyword evidence="2" id="KW-1003">Cell membrane</keyword>
<feature type="transmembrane region" description="Helical" evidence="7">
    <location>
        <begin position="7"/>
        <end position="32"/>
    </location>
</feature>
<dbReference type="AlphaFoldDB" id="A0A937X6H9"/>
<feature type="non-terminal residue" evidence="9">
    <location>
        <position position="205"/>
    </location>
</feature>
<evidence type="ECO:0000256" key="6">
    <source>
        <dbReference type="ARBA" id="ARBA00023136"/>
    </source>
</evidence>
<comment type="caution">
    <text evidence="9">The sequence shown here is derived from an EMBL/GenBank/DDBJ whole genome shotgun (WGS) entry which is preliminary data.</text>
</comment>
<dbReference type="PANTHER" id="PTHR33362:SF5">
    <property type="entry name" value="C4-DICARBOXYLATE TRAP TRANSPORTER LARGE PERMEASE PROTEIN DCTM"/>
    <property type="match status" value="1"/>
</dbReference>
<feature type="domain" description="TRAP C4-dicarboxylate transport system permease DctM subunit" evidence="8">
    <location>
        <begin position="9"/>
        <end position="199"/>
    </location>
</feature>
<feature type="transmembrane region" description="Helical" evidence="7">
    <location>
        <begin position="52"/>
        <end position="69"/>
    </location>
</feature>
<dbReference type="GO" id="GO:0005886">
    <property type="term" value="C:plasma membrane"/>
    <property type="evidence" value="ECO:0007669"/>
    <property type="project" value="UniProtKB-SubCell"/>
</dbReference>
<dbReference type="EMBL" id="VGJX01000489">
    <property type="protein sequence ID" value="MBM3275217.1"/>
    <property type="molecule type" value="Genomic_DNA"/>
</dbReference>
<evidence type="ECO:0000313" key="9">
    <source>
        <dbReference type="EMBL" id="MBM3275217.1"/>
    </source>
</evidence>
<dbReference type="Proteomes" id="UP000703893">
    <property type="component" value="Unassembled WGS sequence"/>
</dbReference>
<keyword evidence="4 7" id="KW-0812">Transmembrane</keyword>
<feature type="transmembrane region" description="Helical" evidence="7">
    <location>
        <begin position="170"/>
        <end position="192"/>
    </location>
</feature>
<comment type="subcellular location">
    <subcellularLocation>
        <location evidence="1">Cell inner membrane</location>
        <topology evidence="1">Multi-pass membrane protein</topology>
    </subcellularLocation>
</comment>
<evidence type="ECO:0000256" key="7">
    <source>
        <dbReference type="SAM" id="Phobius"/>
    </source>
</evidence>
<evidence type="ECO:0000259" key="8">
    <source>
        <dbReference type="Pfam" id="PF06808"/>
    </source>
</evidence>
<name>A0A937X6H9_9BACT</name>
<reference evidence="9 10" key="1">
    <citation type="submission" date="2019-03" db="EMBL/GenBank/DDBJ databases">
        <title>Lake Tanganyika Metagenome-Assembled Genomes (MAGs).</title>
        <authorList>
            <person name="Tran P."/>
        </authorList>
    </citation>
    <scope>NUCLEOTIDE SEQUENCE [LARGE SCALE GENOMIC DNA]</scope>
    <source>
        <strain evidence="9">K_DeepCast_65m_m2_236</strain>
    </source>
</reference>
<feature type="transmembrane region" description="Helical" evidence="7">
    <location>
        <begin position="105"/>
        <end position="126"/>
    </location>
</feature>
<evidence type="ECO:0000313" key="10">
    <source>
        <dbReference type="Proteomes" id="UP000703893"/>
    </source>
</evidence>
<sequence length="205" mass="21652">MTAAISLGLTLLTVVGTPLFIILALITVIGFAMTGQDAGPIFYSEMYKIAEQPMFIAIPLFTFAGYLMAEAKTSTRLINVTRALVGWMPGGIAVVALLSCAFFTVFTGVSGVTIIALGGLLLPALIKEGYPEKFTLGLLTTGGSRGMLFPPSLPIIIYGVIAQVDINKLFIAGLIPGALDLLVTMGLCIWLGSKAKVPRVPFDPR</sequence>
<organism evidence="9 10">
    <name type="scientific">Candidatus Tanganyikabacteria bacterium</name>
    <dbReference type="NCBI Taxonomy" id="2961651"/>
    <lineage>
        <taxon>Bacteria</taxon>
        <taxon>Bacillati</taxon>
        <taxon>Candidatus Sericytochromatia</taxon>
        <taxon>Candidatus Tanganyikabacteria</taxon>
    </lineage>
</organism>
<keyword evidence="3" id="KW-0997">Cell inner membrane</keyword>
<evidence type="ECO:0000256" key="5">
    <source>
        <dbReference type="ARBA" id="ARBA00022989"/>
    </source>
</evidence>
<gene>
    <name evidence="9" type="ORF">FJZ00_08680</name>
</gene>
<keyword evidence="6 7" id="KW-0472">Membrane</keyword>
<dbReference type="InterPro" id="IPR004681">
    <property type="entry name" value="TRAP_DctM"/>
</dbReference>
<keyword evidence="5 7" id="KW-1133">Transmembrane helix</keyword>
<dbReference type="InterPro" id="IPR010656">
    <property type="entry name" value="DctM"/>
</dbReference>
<dbReference type="Pfam" id="PF06808">
    <property type="entry name" value="DctM"/>
    <property type="match status" value="1"/>
</dbReference>
<protein>
    <submittedName>
        <fullName evidence="9">TRAP transporter large permease subunit</fullName>
    </submittedName>
</protein>
<accession>A0A937X6H9</accession>